<evidence type="ECO:0000313" key="4">
    <source>
        <dbReference type="Proteomes" id="UP000321424"/>
    </source>
</evidence>
<dbReference type="PRINTS" id="PR00419">
    <property type="entry name" value="ADXRDTASE"/>
</dbReference>
<evidence type="ECO:0000313" key="3">
    <source>
        <dbReference type="EMBL" id="GEM39766.1"/>
    </source>
</evidence>
<evidence type="ECO:0000256" key="2">
    <source>
        <dbReference type="SAM" id="MobiDB-lite"/>
    </source>
</evidence>
<dbReference type="AlphaFoldDB" id="A0A511MIM2"/>
<dbReference type="Proteomes" id="UP000321424">
    <property type="component" value="Unassembled WGS sequence"/>
</dbReference>
<comment type="caution">
    <text evidence="3">The sequence shown here is derived from an EMBL/GenBank/DDBJ whole genome shotgun (WGS) entry which is preliminary data.</text>
</comment>
<dbReference type="Pfam" id="PF13450">
    <property type="entry name" value="NAD_binding_8"/>
    <property type="match status" value="1"/>
</dbReference>
<dbReference type="PANTHER" id="PTHR43734">
    <property type="entry name" value="PHYTOENE DESATURASE"/>
    <property type="match status" value="1"/>
</dbReference>
<name>A0A511MIM2_9NOCA</name>
<proteinExistence type="predicted"/>
<dbReference type="GO" id="GO:0016491">
    <property type="term" value="F:oxidoreductase activity"/>
    <property type="evidence" value="ECO:0007669"/>
    <property type="project" value="UniProtKB-KW"/>
</dbReference>
<dbReference type="PANTHER" id="PTHR43734:SF7">
    <property type="entry name" value="4,4'-DIAPONEUROSPORENE OXYGENASE"/>
    <property type="match status" value="1"/>
</dbReference>
<dbReference type="OrthoDB" id="337830at2"/>
<accession>A0A511MIM2</accession>
<gene>
    <name evidence="3" type="ORF">NN4_42850</name>
</gene>
<keyword evidence="1" id="KW-0560">Oxidoreductase</keyword>
<feature type="region of interest" description="Disordered" evidence="2">
    <location>
        <begin position="428"/>
        <end position="459"/>
    </location>
</feature>
<reference evidence="3 4" key="1">
    <citation type="submission" date="2019-07" db="EMBL/GenBank/DDBJ databases">
        <title>Whole genome shotgun sequence of Nocardia ninae NBRC 108245.</title>
        <authorList>
            <person name="Hosoyama A."/>
            <person name="Uohara A."/>
            <person name="Ohji S."/>
            <person name="Ichikawa N."/>
        </authorList>
    </citation>
    <scope>NUCLEOTIDE SEQUENCE [LARGE SCALE GENOMIC DNA]</scope>
    <source>
        <strain evidence="3 4">NBRC 108245</strain>
    </source>
</reference>
<sequence length="459" mass="49426">MPLSSDTHDVIVVGAGISGLTAAITLQARGFQVRVFEKRDTAGGLCGTHTIDGYEFTIACNDFGSALERAMADLGVDITFHHPRSLLYTERAAYTLPLRLATVRPFLPVAPDLLRFLRALRVAERSGEPIFVADLLDRAVKGGEFADFVATVCWAFGSPPRRFRADLFAALFSKKLGYGYDHPVTPIGGTATLAGRMVARLQDLGGRVDLGVTVTDIAQRAGSTTVTTDHGSYYARHVISSQQRLNCYPPNAEAGLAVATMHIATTTGAPFPEGVHTVMHVPAGLPAILTRLDAGELPTAFAFNVFPCDLPGDRTYRSFNAYLMCPRGTDDLDPTERDHIQGYLFDRIDTMLPGFTAAIRYHRLIAPREFQQLHGLSSTLAPAILPPGFTKPDNYDPDRDIYYVGNTVQPPCEHAGSALVSGLRAADAISARSEPPPGAGRSTLGDTAAGPRSESDRAR</sequence>
<protein>
    <recommendedName>
        <fullName evidence="5">Amine oxidase domain-containing protein</fullName>
    </recommendedName>
</protein>
<dbReference type="EMBL" id="BJXA01000028">
    <property type="protein sequence ID" value="GEM39766.1"/>
    <property type="molecule type" value="Genomic_DNA"/>
</dbReference>
<dbReference type="Gene3D" id="3.50.50.60">
    <property type="entry name" value="FAD/NAD(P)-binding domain"/>
    <property type="match status" value="1"/>
</dbReference>
<evidence type="ECO:0000256" key="1">
    <source>
        <dbReference type="ARBA" id="ARBA00023002"/>
    </source>
</evidence>
<dbReference type="InterPro" id="IPR036188">
    <property type="entry name" value="FAD/NAD-bd_sf"/>
</dbReference>
<organism evidence="3 4">
    <name type="scientific">Nocardia ninae NBRC 108245</name>
    <dbReference type="NCBI Taxonomy" id="1210091"/>
    <lineage>
        <taxon>Bacteria</taxon>
        <taxon>Bacillati</taxon>
        <taxon>Actinomycetota</taxon>
        <taxon>Actinomycetes</taxon>
        <taxon>Mycobacteriales</taxon>
        <taxon>Nocardiaceae</taxon>
        <taxon>Nocardia</taxon>
    </lineage>
</organism>
<dbReference type="RefSeq" id="WP_147134045.1">
    <property type="nucleotide sequence ID" value="NZ_BJXA01000028.1"/>
</dbReference>
<evidence type="ECO:0008006" key="5">
    <source>
        <dbReference type="Google" id="ProtNLM"/>
    </source>
</evidence>
<dbReference type="SUPFAM" id="SSF51905">
    <property type="entry name" value="FAD/NAD(P)-binding domain"/>
    <property type="match status" value="1"/>
</dbReference>
<keyword evidence="4" id="KW-1185">Reference proteome</keyword>